<evidence type="ECO:0000313" key="2">
    <source>
        <dbReference type="Proteomes" id="UP000677244"/>
    </source>
</evidence>
<keyword evidence="2" id="KW-1185">Reference proteome</keyword>
<dbReference type="Proteomes" id="UP000677244">
    <property type="component" value="Unassembled WGS sequence"/>
</dbReference>
<accession>A0ABS3YSQ6</accession>
<dbReference type="InterPro" id="IPR011990">
    <property type="entry name" value="TPR-like_helical_dom_sf"/>
</dbReference>
<dbReference type="RefSeq" id="WP_209138980.1">
    <property type="nucleotide sequence ID" value="NZ_JAGHKO010000001.1"/>
</dbReference>
<dbReference type="InterPro" id="IPR041662">
    <property type="entry name" value="SusD-like_2"/>
</dbReference>
<comment type="caution">
    <text evidence="1">The sequence shown here is derived from an EMBL/GenBank/DDBJ whole genome shotgun (WGS) entry which is preliminary data.</text>
</comment>
<protein>
    <submittedName>
        <fullName evidence="1">SusD/RagB family nutrient-binding outer membrane lipoprotein</fullName>
    </submittedName>
</protein>
<dbReference type="PROSITE" id="PS51257">
    <property type="entry name" value="PROKAR_LIPOPROTEIN"/>
    <property type="match status" value="1"/>
</dbReference>
<proteinExistence type="predicted"/>
<gene>
    <name evidence="1" type="ORF">J7I42_11770</name>
</gene>
<dbReference type="SUPFAM" id="SSF48452">
    <property type="entry name" value="TPR-like"/>
    <property type="match status" value="1"/>
</dbReference>
<reference evidence="1 2" key="1">
    <citation type="submission" date="2021-03" db="EMBL/GenBank/DDBJ databases">
        <title>Assistant Professor.</title>
        <authorList>
            <person name="Huq M.A."/>
        </authorList>
    </citation>
    <scope>NUCLEOTIDE SEQUENCE [LARGE SCALE GENOMIC DNA]</scope>
    <source>
        <strain evidence="1 2">MAH-29</strain>
    </source>
</reference>
<dbReference type="Gene3D" id="1.25.40.390">
    <property type="match status" value="1"/>
</dbReference>
<keyword evidence="1" id="KW-0449">Lipoprotein</keyword>
<organism evidence="1 2">
    <name type="scientific">Niastella soli</name>
    <dbReference type="NCBI Taxonomy" id="2821487"/>
    <lineage>
        <taxon>Bacteria</taxon>
        <taxon>Pseudomonadati</taxon>
        <taxon>Bacteroidota</taxon>
        <taxon>Chitinophagia</taxon>
        <taxon>Chitinophagales</taxon>
        <taxon>Chitinophagaceae</taxon>
        <taxon>Niastella</taxon>
    </lineage>
</organism>
<name>A0ABS3YSQ6_9BACT</name>
<sequence length="477" mass="52746">MRKILYLALPVLFLAACTKDISRFNNDTKKPTIVPGSMLFSNATRNMADGLIGTSVNINVFRFTVNHWAMATYQDEAQYNFTTRAIPQSWWTRFYRDVLKDLAEGAKLISADAYLDPGIKQNQLAIIDITQVYAYSVLINSFGDIPYKAALDGENVTPVYDDAKTVYADLLKRLADDLGKLKNTSTAFASADDILYGGSVDAWIRFGNTLQFKMGMMLADVDNATAKALVEAADAKAFSSFSQSAIFKYQKNSPNQSPIYTDIVSGGRSDYVAAKDLMDPLISLNDPRKTLFFTANDAGKYAGGIVGASNTYEDFSHPGPRVYAADSPYVFLDYVELEFLRAEALERGYAVAGTAEQHYNNAIANSIVYWGGTAAQANTYLGQADVAYTTAPAAGGWKQKIGFQKWIALFNRPFEGWTEVRRLDYPKLTPVVNAVSKFPTRFPYPGNEQQLNGTNYTTAAGHMGGDKVDFKLFWDKN</sequence>
<evidence type="ECO:0000313" key="1">
    <source>
        <dbReference type="EMBL" id="MBO9200946.1"/>
    </source>
</evidence>
<dbReference type="Pfam" id="PF12771">
    <property type="entry name" value="SusD-like_2"/>
    <property type="match status" value="1"/>
</dbReference>
<dbReference type="EMBL" id="JAGHKO010000001">
    <property type="protein sequence ID" value="MBO9200946.1"/>
    <property type="molecule type" value="Genomic_DNA"/>
</dbReference>